<dbReference type="Proteomes" id="UP001149331">
    <property type="component" value="Unassembled WGS sequence"/>
</dbReference>
<evidence type="ECO:0000313" key="3">
    <source>
        <dbReference type="Proteomes" id="UP001149331"/>
    </source>
</evidence>
<comment type="caution">
    <text evidence="2">The sequence shown here is derived from an EMBL/GenBank/DDBJ whole genome shotgun (WGS) entry which is preliminary data.</text>
</comment>
<dbReference type="EMBL" id="JAPZEG010000006">
    <property type="protein sequence ID" value="MDE1203225.1"/>
    <property type="molecule type" value="Genomic_DNA"/>
</dbReference>
<evidence type="ECO:0000313" key="2">
    <source>
        <dbReference type="EMBL" id="MDE1203225.1"/>
    </source>
</evidence>
<sequence length="42" mass="4555">MISVFQNSENSGYEYQVAPDMAMTVRMIMILLYGAGGVPGRG</sequence>
<dbReference type="AlphaFoldDB" id="A0AAP3VKF6"/>
<reference evidence="2" key="1">
    <citation type="submission" date="2022-12" db="EMBL/GenBank/DDBJ databases">
        <title>Genome of R. gnavus strain RSHDN_120.</title>
        <authorList>
            <person name="Abdugheni R."/>
        </authorList>
    </citation>
    <scope>NUCLEOTIDE SEQUENCE</scope>
    <source>
        <strain evidence="2">RSHDN_120</strain>
    </source>
</reference>
<evidence type="ECO:0000313" key="1">
    <source>
        <dbReference type="EMBL" id="MDB8737684.1"/>
    </source>
</evidence>
<accession>A0AAP3VKF6</accession>
<gene>
    <name evidence="2" type="ORF">O4N78_06490</name>
    <name evidence="1" type="ORF">PNU63_02570</name>
</gene>
<dbReference type="Proteomes" id="UP001211731">
    <property type="component" value="Unassembled WGS sequence"/>
</dbReference>
<proteinExistence type="predicted"/>
<reference evidence="1" key="2">
    <citation type="submission" date="2023-01" db="EMBL/GenBank/DDBJ databases">
        <title>Human gut microbiome strain richness.</title>
        <authorList>
            <person name="Chen-Liaw A."/>
        </authorList>
    </citation>
    <scope>NUCLEOTIDE SEQUENCE</scope>
    <source>
        <strain evidence="1">1001217st1_A9_1001217B_191108</strain>
    </source>
</reference>
<protein>
    <submittedName>
        <fullName evidence="2">Uncharacterized protein</fullName>
    </submittedName>
</protein>
<organism evidence="2 3">
    <name type="scientific">Mediterraneibacter gnavus</name>
    <name type="common">Ruminococcus gnavus</name>
    <dbReference type="NCBI Taxonomy" id="33038"/>
    <lineage>
        <taxon>Bacteria</taxon>
        <taxon>Bacillati</taxon>
        <taxon>Bacillota</taxon>
        <taxon>Clostridia</taxon>
        <taxon>Lachnospirales</taxon>
        <taxon>Lachnospiraceae</taxon>
        <taxon>Mediterraneibacter</taxon>
    </lineage>
</organism>
<name>A0AAP3VKF6_MEDGN</name>
<dbReference type="EMBL" id="JAQMLR010000002">
    <property type="protein sequence ID" value="MDB8737684.1"/>
    <property type="molecule type" value="Genomic_DNA"/>
</dbReference>
<dbReference type="RefSeq" id="WP_255601781.1">
    <property type="nucleotide sequence ID" value="NZ_AP031446.1"/>
</dbReference>